<evidence type="ECO:0000313" key="1">
    <source>
        <dbReference type="EMBL" id="KAJ7659433.1"/>
    </source>
</evidence>
<gene>
    <name evidence="1" type="ORF">B0H17DRAFT_1212961</name>
</gene>
<dbReference type="AlphaFoldDB" id="A0AAD7CQX8"/>
<dbReference type="SUPFAM" id="SSF52047">
    <property type="entry name" value="RNI-like"/>
    <property type="match status" value="1"/>
</dbReference>
<organism evidence="1 2">
    <name type="scientific">Mycena rosella</name>
    <name type="common">Pink bonnet</name>
    <name type="synonym">Agaricus rosellus</name>
    <dbReference type="NCBI Taxonomy" id="1033263"/>
    <lineage>
        <taxon>Eukaryota</taxon>
        <taxon>Fungi</taxon>
        <taxon>Dikarya</taxon>
        <taxon>Basidiomycota</taxon>
        <taxon>Agaricomycotina</taxon>
        <taxon>Agaricomycetes</taxon>
        <taxon>Agaricomycetidae</taxon>
        <taxon>Agaricales</taxon>
        <taxon>Marasmiineae</taxon>
        <taxon>Mycenaceae</taxon>
        <taxon>Mycena</taxon>
    </lineage>
</organism>
<dbReference type="Proteomes" id="UP001221757">
    <property type="component" value="Unassembled WGS sequence"/>
</dbReference>
<accession>A0AAD7CQX8</accession>
<evidence type="ECO:0000313" key="2">
    <source>
        <dbReference type="Proteomes" id="UP001221757"/>
    </source>
</evidence>
<sequence length="219" mass="25223">MEILQACPNLVGCTFDHIFYDEDDKPEAHVWTCMRHLKFGTYPHPSSELALQYMSTPQLEVLHFPAFGSNANVLLDFLKRSSRPLKKLMLGGPKFRVSWTRQQLEECFSLLPNLTHVELNHPGHEASDPFTTILANSPHLVPNLSRITLRQPTLSMPWLRWYQKLVAALLCRETMYFVRIVYYDKVSTPRLTEAICFALRQLVAGGMKIHIGTEVHNYI</sequence>
<protein>
    <recommendedName>
        <fullName evidence="3">F-box domain-containing protein</fullName>
    </recommendedName>
</protein>
<name>A0AAD7CQX8_MYCRO</name>
<evidence type="ECO:0008006" key="3">
    <source>
        <dbReference type="Google" id="ProtNLM"/>
    </source>
</evidence>
<proteinExistence type="predicted"/>
<reference evidence="1" key="1">
    <citation type="submission" date="2023-03" db="EMBL/GenBank/DDBJ databases">
        <title>Massive genome expansion in bonnet fungi (Mycena s.s.) driven by repeated elements and novel gene families across ecological guilds.</title>
        <authorList>
            <consortium name="Lawrence Berkeley National Laboratory"/>
            <person name="Harder C.B."/>
            <person name="Miyauchi S."/>
            <person name="Viragh M."/>
            <person name="Kuo A."/>
            <person name="Thoen E."/>
            <person name="Andreopoulos B."/>
            <person name="Lu D."/>
            <person name="Skrede I."/>
            <person name="Drula E."/>
            <person name="Henrissat B."/>
            <person name="Morin E."/>
            <person name="Kohler A."/>
            <person name="Barry K."/>
            <person name="LaButti K."/>
            <person name="Morin E."/>
            <person name="Salamov A."/>
            <person name="Lipzen A."/>
            <person name="Mereny Z."/>
            <person name="Hegedus B."/>
            <person name="Baldrian P."/>
            <person name="Stursova M."/>
            <person name="Weitz H."/>
            <person name="Taylor A."/>
            <person name="Grigoriev I.V."/>
            <person name="Nagy L.G."/>
            <person name="Martin F."/>
            <person name="Kauserud H."/>
        </authorList>
    </citation>
    <scope>NUCLEOTIDE SEQUENCE</scope>
    <source>
        <strain evidence="1">CBHHK067</strain>
    </source>
</reference>
<dbReference type="EMBL" id="JARKIE010000271">
    <property type="protein sequence ID" value="KAJ7659433.1"/>
    <property type="molecule type" value="Genomic_DNA"/>
</dbReference>
<comment type="caution">
    <text evidence="1">The sequence shown here is derived from an EMBL/GenBank/DDBJ whole genome shotgun (WGS) entry which is preliminary data.</text>
</comment>
<keyword evidence="2" id="KW-1185">Reference proteome</keyword>